<keyword evidence="2" id="KW-1185">Reference proteome</keyword>
<evidence type="ECO:0000313" key="1">
    <source>
        <dbReference type="EMBL" id="RAS59486.1"/>
    </source>
</evidence>
<dbReference type="EMBL" id="QLTT01000014">
    <property type="protein sequence ID" value="RAS59486.1"/>
    <property type="molecule type" value="Genomic_DNA"/>
</dbReference>
<reference evidence="1 2" key="1">
    <citation type="submission" date="2018-06" db="EMBL/GenBank/DDBJ databases">
        <title>Genomic Encyclopedia of Type Strains, Phase IV (KMG-IV): sequencing the most valuable type-strain genomes for metagenomic binning, comparative biology and taxonomic classification.</title>
        <authorList>
            <person name="Goeker M."/>
        </authorList>
    </citation>
    <scope>NUCLEOTIDE SEQUENCE [LARGE SCALE GENOMIC DNA]</scope>
    <source>
        <strain evidence="1 2">DSM 45479</strain>
    </source>
</reference>
<name>A0ABX9DW20_9PSEU</name>
<comment type="caution">
    <text evidence="1">The sequence shown here is derived from an EMBL/GenBank/DDBJ whole genome shotgun (WGS) entry which is preliminary data.</text>
</comment>
<proteinExistence type="predicted"/>
<evidence type="ECO:0000313" key="2">
    <source>
        <dbReference type="Proteomes" id="UP000248714"/>
    </source>
</evidence>
<dbReference type="Proteomes" id="UP000248714">
    <property type="component" value="Unassembled WGS sequence"/>
</dbReference>
<gene>
    <name evidence="1" type="ORF">C8D87_11498</name>
</gene>
<sequence>MTAIKLAAQPGPSPLLRAMSGLAPHELESLVRLVVTTEVHFDHDREPEGSAYLLAMDKSPDALTARGLALGLAADCLDLDES</sequence>
<organism evidence="1 2">
    <name type="scientific">Lentzea atacamensis</name>
    <dbReference type="NCBI Taxonomy" id="531938"/>
    <lineage>
        <taxon>Bacteria</taxon>
        <taxon>Bacillati</taxon>
        <taxon>Actinomycetota</taxon>
        <taxon>Actinomycetes</taxon>
        <taxon>Pseudonocardiales</taxon>
        <taxon>Pseudonocardiaceae</taxon>
        <taxon>Lentzea</taxon>
    </lineage>
</organism>
<dbReference type="RefSeq" id="WP_112231935.1">
    <property type="nucleotide sequence ID" value="NZ_QLTT01000014.1"/>
</dbReference>
<protein>
    <submittedName>
        <fullName evidence="1">Uncharacterized protein</fullName>
    </submittedName>
</protein>
<accession>A0ABX9DW20</accession>